<dbReference type="Gene3D" id="3.40.91.30">
    <property type="match status" value="1"/>
</dbReference>
<keyword evidence="2" id="KW-0378">Hydrolase</keyword>
<evidence type="ECO:0000313" key="2">
    <source>
        <dbReference type="EMBL" id="AFZ56766.1"/>
    </source>
</evidence>
<dbReference type="PATRIC" id="fig|272123.3.peg.1346"/>
<evidence type="ECO:0000259" key="1">
    <source>
        <dbReference type="Pfam" id="PF08722"/>
    </source>
</evidence>
<dbReference type="KEGG" id="acy:Anacy_1229"/>
<proteinExistence type="predicted"/>
<reference evidence="3" key="1">
    <citation type="journal article" date="2013" name="Proc. Natl. Acad. Sci. U.S.A.">
        <title>Improving the coverage of the cyanobacterial phylum using diversity-driven genome sequencing.</title>
        <authorList>
            <person name="Shih P.M."/>
            <person name="Wu D."/>
            <person name="Latifi A."/>
            <person name="Axen S.D."/>
            <person name="Fewer D.P."/>
            <person name="Talla E."/>
            <person name="Calteau A."/>
            <person name="Cai F."/>
            <person name="Tandeau de Marsac N."/>
            <person name="Rippka R."/>
            <person name="Herdman M."/>
            <person name="Sivonen K."/>
            <person name="Coursin T."/>
            <person name="Laurent T."/>
            <person name="Goodwin L."/>
            <person name="Nolan M."/>
            <person name="Davenport K.W."/>
            <person name="Han C.S."/>
            <person name="Rubin E.M."/>
            <person name="Eisen J.A."/>
            <person name="Woyke T."/>
            <person name="Gugger M."/>
            <person name="Kerfeld C.A."/>
        </authorList>
    </citation>
    <scope>NUCLEOTIDE SEQUENCE [LARGE SCALE GENOMIC DNA]</scope>
    <source>
        <strain evidence="3">ATCC 27899 / PCC 7122</strain>
    </source>
</reference>
<sequence>MAIGVRRITNIGTKKVIGKFPSMKMNTIIWWESQIERDYIYLLEIDPSVESYKGQPFKIHYTLRGSCRSYTPDFWVTRPDRQQVVEVKPASKFNDASNIDKWRHIAVWCEEQNMEFMVVTDVMIRQQPKLDNIKLLYKYARTPLTIQNYLDCQRYFISVSSIPLNDACLDLKKLGIEKSILFKLLYFGLIEIDLTQPITANSLIKLSPNPGNFQSLIS</sequence>
<accession>K9ZC72</accession>
<dbReference type="EMBL" id="CP003659">
    <property type="protein sequence ID" value="AFZ56766.1"/>
    <property type="molecule type" value="Genomic_DNA"/>
</dbReference>
<dbReference type="Proteomes" id="UP000010474">
    <property type="component" value="Chromosome"/>
</dbReference>
<dbReference type="OrthoDB" id="509902at2"/>
<dbReference type="AlphaFoldDB" id="K9ZC72"/>
<keyword evidence="3" id="KW-1185">Reference proteome</keyword>
<name>K9ZC72_ANACC</name>
<protein>
    <submittedName>
        <fullName evidence="2">TnsA endonuclease</fullName>
    </submittedName>
</protein>
<keyword evidence="2" id="KW-0540">Nuclease</keyword>
<dbReference type="eggNOG" id="ENOG5030I2K">
    <property type="taxonomic scope" value="Bacteria"/>
</dbReference>
<organism evidence="2 3">
    <name type="scientific">Anabaena cylindrica (strain ATCC 27899 / PCC 7122)</name>
    <dbReference type="NCBI Taxonomy" id="272123"/>
    <lineage>
        <taxon>Bacteria</taxon>
        <taxon>Bacillati</taxon>
        <taxon>Cyanobacteriota</taxon>
        <taxon>Cyanophyceae</taxon>
        <taxon>Nostocales</taxon>
        <taxon>Nostocaceae</taxon>
        <taxon>Anabaena</taxon>
    </lineage>
</organism>
<gene>
    <name evidence="2" type="ordered locus">Anacy_1229</name>
</gene>
<evidence type="ECO:0000313" key="3">
    <source>
        <dbReference type="Proteomes" id="UP000010474"/>
    </source>
</evidence>
<dbReference type="Pfam" id="PF08722">
    <property type="entry name" value="Tn7_TnsA-like_N"/>
    <property type="match status" value="1"/>
</dbReference>
<dbReference type="GO" id="GO:0004519">
    <property type="term" value="F:endonuclease activity"/>
    <property type="evidence" value="ECO:0007669"/>
    <property type="project" value="UniProtKB-KW"/>
</dbReference>
<dbReference type="STRING" id="272123.Anacy_1229"/>
<dbReference type="InterPro" id="IPR014833">
    <property type="entry name" value="TnsA_N"/>
</dbReference>
<keyword evidence="2" id="KW-0255">Endonuclease</keyword>
<feature type="domain" description="TnsA endonuclease N-terminal" evidence="1">
    <location>
        <begin position="46"/>
        <end position="121"/>
    </location>
</feature>
<dbReference type="HOGENOM" id="CLU_100949_0_0_3"/>